<organism evidence="7 8">
    <name type="scientific">Mycena chlorophos</name>
    <name type="common">Agaric fungus</name>
    <name type="synonym">Agaricus chlorophos</name>
    <dbReference type="NCBI Taxonomy" id="658473"/>
    <lineage>
        <taxon>Eukaryota</taxon>
        <taxon>Fungi</taxon>
        <taxon>Dikarya</taxon>
        <taxon>Basidiomycota</taxon>
        <taxon>Agaricomycotina</taxon>
        <taxon>Agaricomycetes</taxon>
        <taxon>Agaricomycetidae</taxon>
        <taxon>Agaricales</taxon>
        <taxon>Marasmiineae</taxon>
        <taxon>Mycenaceae</taxon>
        <taxon>Mycena</taxon>
    </lineage>
</organism>
<dbReference type="Gene3D" id="3.40.462.20">
    <property type="match status" value="1"/>
</dbReference>
<dbReference type="InterPro" id="IPR006094">
    <property type="entry name" value="Oxid_FAD_bind_N"/>
</dbReference>
<dbReference type="SUPFAM" id="SSF56176">
    <property type="entry name" value="FAD-binding/transporter-associated domain-like"/>
    <property type="match status" value="1"/>
</dbReference>
<keyword evidence="3" id="KW-0285">Flavoprotein</keyword>
<evidence type="ECO:0000259" key="6">
    <source>
        <dbReference type="PROSITE" id="PS51387"/>
    </source>
</evidence>
<gene>
    <name evidence="7" type="ORF">MCHLO_14611</name>
</gene>
<dbReference type="EMBL" id="DF849577">
    <property type="protein sequence ID" value="GAT58151.1"/>
    <property type="molecule type" value="Genomic_DNA"/>
</dbReference>
<dbReference type="PROSITE" id="PS51387">
    <property type="entry name" value="FAD_PCMH"/>
    <property type="match status" value="1"/>
</dbReference>
<reference evidence="7" key="1">
    <citation type="submission" date="2014-09" db="EMBL/GenBank/DDBJ databases">
        <title>Genome sequence of the luminous mushroom Mycena chlorophos for searching fungal bioluminescence genes.</title>
        <authorList>
            <person name="Tanaka Y."/>
            <person name="Kasuga D."/>
            <person name="Oba Y."/>
            <person name="Hase S."/>
            <person name="Sato K."/>
            <person name="Oba Y."/>
            <person name="Sakakibara Y."/>
        </authorList>
    </citation>
    <scope>NUCLEOTIDE SEQUENCE</scope>
</reference>
<dbReference type="Gene3D" id="3.30.465.10">
    <property type="match status" value="1"/>
</dbReference>
<dbReference type="Pfam" id="PF01565">
    <property type="entry name" value="FAD_binding_4"/>
    <property type="match status" value="1"/>
</dbReference>
<evidence type="ECO:0000256" key="3">
    <source>
        <dbReference type="ARBA" id="ARBA00022630"/>
    </source>
</evidence>
<dbReference type="Proteomes" id="UP000815677">
    <property type="component" value="Unassembled WGS sequence"/>
</dbReference>
<protein>
    <recommendedName>
        <fullName evidence="6">FAD-binding PCMH-type domain-containing protein</fullName>
    </recommendedName>
</protein>
<evidence type="ECO:0000313" key="8">
    <source>
        <dbReference type="Proteomes" id="UP000815677"/>
    </source>
</evidence>
<name>A0ABQ0M7M5_MYCCL</name>
<evidence type="ECO:0000256" key="5">
    <source>
        <dbReference type="ARBA" id="ARBA00023002"/>
    </source>
</evidence>
<keyword evidence="5" id="KW-0560">Oxidoreductase</keyword>
<dbReference type="InterPro" id="IPR012951">
    <property type="entry name" value="BBE"/>
</dbReference>
<dbReference type="InterPro" id="IPR036318">
    <property type="entry name" value="FAD-bd_PCMH-like_sf"/>
</dbReference>
<evidence type="ECO:0000256" key="4">
    <source>
        <dbReference type="ARBA" id="ARBA00022827"/>
    </source>
</evidence>
<dbReference type="PANTHER" id="PTHR42973">
    <property type="entry name" value="BINDING OXIDOREDUCTASE, PUTATIVE (AFU_ORTHOLOGUE AFUA_1G17690)-RELATED"/>
    <property type="match status" value="1"/>
</dbReference>
<keyword evidence="8" id="KW-1185">Reference proteome</keyword>
<dbReference type="InterPro" id="IPR016166">
    <property type="entry name" value="FAD-bd_PCMH"/>
</dbReference>
<sequence length="560" mass="63302">MSKAAVAIQTFKDAKIPVFERGDEDYERSVATPNLLYRFSRPSFVLQPTNARQVQAIVGYARQQALKLTIKCGGHSYAGHSTAKDINGVSVDLCRMRNTKLDLATKTITFGAGCQWGHVYKTLVNGPHDGYIVNGGRCPYVGVGGFILGGGLGPFSRSIGIGSDTLKEISIVTADGQLVTVKDTDEPRSNEGRLFWALRGAGGGNFGVVVEMKLAVKQLRGADGMVVAGRYNWFAAKDQPDLFDQDDFMDTMNTFYTTDWPESMTIDSTWLCDLRQPTGNGIRFTPSFDGSKVEYDGFIDKYIKRPDLARQLKRRALPEKSTRYLHETLVAQWSEETIKAFPTNRSYSIFSSFVFKNDRKTIEPVTAIIRAQIKEFRTRFPGEKVEMLATFIHCGGQMSKPAPTHSAYFWRAGTYHMYLTFEWEDKWMEADMRAFLFETKQLLRQHSLQGEAAFINFPDGALEETRHERAYWGDNIEELRRVKDIWDRDRFFESEQGIGMRGGVSYMAAANANQAPAPARNDEELTDSLASKQWETWNAWDVYDTKNIVADFQSFDDYGL</sequence>
<evidence type="ECO:0000313" key="7">
    <source>
        <dbReference type="EMBL" id="GAT58151.1"/>
    </source>
</evidence>
<comment type="similarity">
    <text evidence="2">Belongs to the oxygen-dependent FAD-linked oxidoreductase family.</text>
</comment>
<keyword evidence="4" id="KW-0274">FAD</keyword>
<feature type="domain" description="FAD-binding PCMH-type" evidence="6">
    <location>
        <begin position="38"/>
        <end position="219"/>
    </location>
</feature>
<dbReference type="InterPro" id="IPR016169">
    <property type="entry name" value="FAD-bd_PCMH_sub2"/>
</dbReference>
<dbReference type="InterPro" id="IPR050416">
    <property type="entry name" value="FAD-linked_Oxidoreductase"/>
</dbReference>
<accession>A0ABQ0M7M5</accession>
<dbReference type="Pfam" id="PF08031">
    <property type="entry name" value="BBE"/>
    <property type="match status" value="1"/>
</dbReference>
<evidence type="ECO:0000256" key="1">
    <source>
        <dbReference type="ARBA" id="ARBA00001974"/>
    </source>
</evidence>
<evidence type="ECO:0000256" key="2">
    <source>
        <dbReference type="ARBA" id="ARBA00005466"/>
    </source>
</evidence>
<dbReference type="PANTHER" id="PTHR42973:SF39">
    <property type="entry name" value="FAD-BINDING PCMH-TYPE DOMAIN-CONTAINING PROTEIN"/>
    <property type="match status" value="1"/>
</dbReference>
<comment type="cofactor">
    <cofactor evidence="1">
        <name>FAD</name>
        <dbReference type="ChEBI" id="CHEBI:57692"/>
    </cofactor>
</comment>
<proteinExistence type="inferred from homology"/>